<accession>A0A1I7S2P2</accession>
<evidence type="ECO:0000313" key="3">
    <source>
        <dbReference type="WBParaSite" id="BXY_0727200.1"/>
    </source>
</evidence>
<dbReference type="InterPro" id="IPR024079">
    <property type="entry name" value="MetalloPept_cat_dom_sf"/>
</dbReference>
<sequence>MLPSTTSKNTKPSQSAHRANFLNHLMEYLTDQTLQTRKFPHCEEYIREAFPFQVSKIAYEAEMQDKERFDQLKAKFVEEGRTIKKTAERMLQNANFKQNRTRQIFLDILAKNEFNFLDQPILTGDELNAADVRLWDAPFLRRFKNGIAHIFKLNSVIKLKNFVLPEYSATIFHTPENQKIYFFFGTVDFPHYDVDFPASLDFSGTGFLMAKALGETIGVEMLQSDKDPDKEHRARWDCITKLYSQQCDPQRLDSCVDEQIMVHVGIRLAYSSYFALGNISEPRLIPQFSNKQLFFINLVQTMASWTMNRLPPAPVRVWGGLANFKGFAEAFGCPVAQVSRRRPPPPQLQRPLQQLLQRLHQLPLP</sequence>
<dbReference type="Gene3D" id="3.40.390.10">
    <property type="entry name" value="Collagenase (Catalytic Domain)"/>
    <property type="match status" value="1"/>
</dbReference>
<dbReference type="eggNOG" id="KOG3624">
    <property type="taxonomic scope" value="Eukaryota"/>
</dbReference>
<protein>
    <submittedName>
        <fullName evidence="3">Peptidase_M13 domain-containing protein</fullName>
    </submittedName>
</protein>
<dbReference type="GO" id="GO:0016485">
    <property type="term" value="P:protein processing"/>
    <property type="evidence" value="ECO:0007669"/>
    <property type="project" value="TreeGrafter"/>
</dbReference>
<dbReference type="PANTHER" id="PTHR11733:SF240">
    <property type="entry name" value="GH14155P-RELATED"/>
    <property type="match status" value="1"/>
</dbReference>
<name>A0A1I7S2P2_BURXY</name>
<evidence type="ECO:0000313" key="2">
    <source>
        <dbReference type="Proteomes" id="UP000095284"/>
    </source>
</evidence>
<dbReference type="InterPro" id="IPR018497">
    <property type="entry name" value="Peptidase_M13_C"/>
</dbReference>
<dbReference type="GO" id="GO:0004222">
    <property type="term" value="F:metalloendopeptidase activity"/>
    <property type="evidence" value="ECO:0007669"/>
    <property type="project" value="InterPro"/>
</dbReference>
<dbReference type="PANTHER" id="PTHR11733">
    <property type="entry name" value="ZINC METALLOPROTEASE FAMILY M13 NEPRILYSIN-RELATED"/>
    <property type="match status" value="1"/>
</dbReference>
<dbReference type="Pfam" id="PF01431">
    <property type="entry name" value="Peptidase_M13"/>
    <property type="match status" value="1"/>
</dbReference>
<reference evidence="3" key="1">
    <citation type="submission" date="2016-11" db="UniProtKB">
        <authorList>
            <consortium name="WormBaseParasite"/>
        </authorList>
    </citation>
    <scope>IDENTIFICATION</scope>
</reference>
<dbReference type="InterPro" id="IPR000718">
    <property type="entry name" value="Peptidase_M13"/>
</dbReference>
<dbReference type="Proteomes" id="UP000095284">
    <property type="component" value="Unplaced"/>
</dbReference>
<dbReference type="SUPFAM" id="SSF55486">
    <property type="entry name" value="Metalloproteases ('zincins'), catalytic domain"/>
    <property type="match status" value="1"/>
</dbReference>
<evidence type="ECO:0000259" key="1">
    <source>
        <dbReference type="Pfam" id="PF01431"/>
    </source>
</evidence>
<dbReference type="GO" id="GO:0005886">
    <property type="term" value="C:plasma membrane"/>
    <property type="evidence" value="ECO:0007669"/>
    <property type="project" value="TreeGrafter"/>
</dbReference>
<proteinExistence type="predicted"/>
<dbReference type="WBParaSite" id="BXY_0727200.1">
    <property type="protein sequence ID" value="BXY_0727200.1"/>
    <property type="gene ID" value="BXY_0727200"/>
</dbReference>
<dbReference type="PROSITE" id="PS51885">
    <property type="entry name" value="NEPRILYSIN"/>
    <property type="match status" value="1"/>
</dbReference>
<feature type="domain" description="Peptidase M13 C-terminal" evidence="1">
    <location>
        <begin position="172"/>
        <end position="336"/>
    </location>
</feature>
<organism evidence="2 3">
    <name type="scientific">Bursaphelenchus xylophilus</name>
    <name type="common">Pinewood nematode worm</name>
    <name type="synonym">Aphelenchoides xylophilus</name>
    <dbReference type="NCBI Taxonomy" id="6326"/>
    <lineage>
        <taxon>Eukaryota</taxon>
        <taxon>Metazoa</taxon>
        <taxon>Ecdysozoa</taxon>
        <taxon>Nematoda</taxon>
        <taxon>Chromadorea</taxon>
        <taxon>Rhabditida</taxon>
        <taxon>Tylenchina</taxon>
        <taxon>Tylenchomorpha</taxon>
        <taxon>Aphelenchoidea</taxon>
        <taxon>Aphelenchoididae</taxon>
        <taxon>Bursaphelenchus</taxon>
    </lineage>
</organism>
<dbReference type="AlphaFoldDB" id="A0A1I7S2P2"/>